<dbReference type="RefSeq" id="WP_027846749.1">
    <property type="nucleotide sequence ID" value="NZ_LMTZ01000094.1"/>
</dbReference>
<dbReference type="EMBL" id="LMTZ01000094">
    <property type="protein sequence ID" value="KST66745.1"/>
    <property type="molecule type" value="Genomic_DNA"/>
</dbReference>
<keyword evidence="2" id="KW-1185">Reference proteome</keyword>
<protein>
    <submittedName>
        <fullName evidence="1">Uncharacterized protein</fullName>
    </submittedName>
</protein>
<gene>
    <name evidence="1" type="ORF">BC008_26505</name>
</gene>
<proteinExistence type="predicted"/>
<name>A0A0V7ZQ90_9CYAN</name>
<comment type="caution">
    <text evidence="1">The sequence shown here is derived from an EMBL/GenBank/DDBJ whole genome shotgun (WGS) entry which is preliminary data.</text>
</comment>
<evidence type="ECO:0000313" key="1">
    <source>
        <dbReference type="EMBL" id="KST66745.1"/>
    </source>
</evidence>
<sequence>MNQEKIPLSGIWDSNELWWLRGFKLPTLSWSKPIVKYMGLPTVLVDNLQVWKSIYPSIEFEYHRRTKTKQPELEIFQGINKPLPWQKVVKLALQELATLLGHNVAVEFEHWVIRHFLYKEIHWSMNAWSYVLDRACQNFDYDEKRVAPPAILTIILPEIKNLVIYKNIEELREIVRRISPPPVGEDKPLGICSDALWIQDIVEDESIIKALKIIASKTSPQERKEIVKWAELQAKKLSMGTSLINPEDLKGDKYLRVEPPLFDFPSILDASLLEDTNFTI</sequence>
<dbReference type="AlphaFoldDB" id="A0A0V7ZQ90"/>
<dbReference type="OrthoDB" id="498481at2"/>
<organism evidence="1 2">
    <name type="scientific">Mastigocoleus testarum BC008</name>
    <dbReference type="NCBI Taxonomy" id="371196"/>
    <lineage>
        <taxon>Bacteria</taxon>
        <taxon>Bacillati</taxon>
        <taxon>Cyanobacteriota</taxon>
        <taxon>Cyanophyceae</taxon>
        <taxon>Nostocales</taxon>
        <taxon>Hapalosiphonaceae</taxon>
        <taxon>Mastigocoleus</taxon>
    </lineage>
</organism>
<reference evidence="1 2" key="1">
    <citation type="journal article" date="2015" name="Genome Announc.">
        <title>Draft Genome of the Euendolithic (true boring) Cyanobacterium Mastigocoleus testarum strain BC008.</title>
        <authorList>
            <person name="Guida B.S."/>
            <person name="Garcia-Pichel F."/>
        </authorList>
    </citation>
    <scope>NUCLEOTIDE SEQUENCE [LARGE SCALE GENOMIC DNA]</scope>
    <source>
        <strain evidence="1 2">BC008</strain>
    </source>
</reference>
<accession>A0A0V7ZQ90</accession>
<evidence type="ECO:0000313" key="2">
    <source>
        <dbReference type="Proteomes" id="UP000053372"/>
    </source>
</evidence>
<dbReference type="Proteomes" id="UP000053372">
    <property type="component" value="Unassembled WGS sequence"/>
</dbReference>